<feature type="region of interest" description="Disordered" evidence="1">
    <location>
        <begin position="1"/>
        <end position="26"/>
    </location>
</feature>
<comment type="caution">
    <text evidence="2">The sequence shown here is derived from an EMBL/GenBank/DDBJ whole genome shotgun (WGS) entry which is preliminary data.</text>
</comment>
<dbReference type="EMBL" id="CAUYUJ010019450">
    <property type="protein sequence ID" value="CAK0891270.1"/>
    <property type="molecule type" value="Genomic_DNA"/>
</dbReference>
<evidence type="ECO:0000313" key="2">
    <source>
        <dbReference type="EMBL" id="CAK0891270.1"/>
    </source>
</evidence>
<sequence length="137" mass="13161">DERAPRRGGAARRSLRAPPRLAGGPALGTPAALWRCWLQRAARLVDGRCRSALGAPPRPAGVPVPGLPGGPLALLAAVRDGLAPAHSIRLGAAAPQWPHAGLARNPPRPRRLAGGGGGGGAGGGGGGGGAGGGEGGG</sequence>
<dbReference type="Proteomes" id="UP001189429">
    <property type="component" value="Unassembled WGS sequence"/>
</dbReference>
<feature type="region of interest" description="Disordered" evidence="1">
    <location>
        <begin position="94"/>
        <end position="137"/>
    </location>
</feature>
<reference evidence="2" key="1">
    <citation type="submission" date="2023-10" db="EMBL/GenBank/DDBJ databases">
        <authorList>
            <person name="Chen Y."/>
            <person name="Shah S."/>
            <person name="Dougan E. K."/>
            <person name="Thang M."/>
            <person name="Chan C."/>
        </authorList>
    </citation>
    <scope>NUCLEOTIDE SEQUENCE [LARGE SCALE GENOMIC DNA]</scope>
</reference>
<accession>A0ABN9X0Z4</accession>
<feature type="compositionally biased region" description="Low complexity" evidence="1">
    <location>
        <begin position="16"/>
        <end position="26"/>
    </location>
</feature>
<keyword evidence="3" id="KW-1185">Reference proteome</keyword>
<proteinExistence type="predicted"/>
<evidence type="ECO:0000256" key="1">
    <source>
        <dbReference type="SAM" id="MobiDB-lite"/>
    </source>
</evidence>
<protein>
    <submittedName>
        <fullName evidence="2">Uncharacterized protein</fullName>
    </submittedName>
</protein>
<name>A0ABN9X0Z4_9DINO</name>
<organism evidence="2 3">
    <name type="scientific">Prorocentrum cordatum</name>
    <dbReference type="NCBI Taxonomy" id="2364126"/>
    <lineage>
        <taxon>Eukaryota</taxon>
        <taxon>Sar</taxon>
        <taxon>Alveolata</taxon>
        <taxon>Dinophyceae</taxon>
        <taxon>Prorocentrales</taxon>
        <taxon>Prorocentraceae</taxon>
        <taxon>Prorocentrum</taxon>
    </lineage>
</organism>
<feature type="compositionally biased region" description="Gly residues" evidence="1">
    <location>
        <begin position="113"/>
        <end position="137"/>
    </location>
</feature>
<gene>
    <name evidence="2" type="ORF">PCOR1329_LOCUS71259</name>
</gene>
<evidence type="ECO:0000313" key="3">
    <source>
        <dbReference type="Proteomes" id="UP001189429"/>
    </source>
</evidence>
<feature type="non-terminal residue" evidence="2">
    <location>
        <position position="137"/>
    </location>
</feature>
<feature type="non-terminal residue" evidence="2">
    <location>
        <position position="1"/>
    </location>
</feature>